<dbReference type="AlphaFoldDB" id="A0A8K0SL64"/>
<dbReference type="OrthoDB" id="309640at2759"/>
<dbReference type="GO" id="GO:0047661">
    <property type="term" value="F:amino-acid racemase activity"/>
    <property type="evidence" value="ECO:0007669"/>
    <property type="project" value="InterPro"/>
</dbReference>
<gene>
    <name evidence="3" type="ORF">B0I35DRAFT_100846</name>
</gene>
<dbReference type="Pfam" id="PF01177">
    <property type="entry name" value="Asp_Glu_race"/>
    <property type="match status" value="1"/>
</dbReference>
<evidence type="ECO:0000256" key="2">
    <source>
        <dbReference type="ARBA" id="ARBA00023235"/>
    </source>
</evidence>
<keyword evidence="2" id="KW-0413">Isomerase</keyword>
<evidence type="ECO:0000313" key="3">
    <source>
        <dbReference type="EMBL" id="KAH7307951.1"/>
    </source>
</evidence>
<dbReference type="NCBIfam" id="TIGR00035">
    <property type="entry name" value="asp_race"/>
    <property type="match status" value="1"/>
</dbReference>
<dbReference type="InterPro" id="IPR015942">
    <property type="entry name" value="Asp/Glu/hydantoin_racemase"/>
</dbReference>
<organism evidence="3 4">
    <name type="scientific">Stachybotrys elegans</name>
    <dbReference type="NCBI Taxonomy" id="80388"/>
    <lineage>
        <taxon>Eukaryota</taxon>
        <taxon>Fungi</taxon>
        <taxon>Dikarya</taxon>
        <taxon>Ascomycota</taxon>
        <taxon>Pezizomycotina</taxon>
        <taxon>Sordariomycetes</taxon>
        <taxon>Hypocreomycetidae</taxon>
        <taxon>Hypocreales</taxon>
        <taxon>Stachybotryaceae</taxon>
        <taxon>Stachybotrys</taxon>
    </lineage>
</organism>
<proteinExistence type="inferred from homology"/>
<protein>
    <submittedName>
        <fullName evidence="3">Asp/Glu/hydantoin racemase</fullName>
    </submittedName>
</protein>
<dbReference type="PANTHER" id="PTHR21198">
    <property type="entry name" value="GLUTAMATE RACEMASE"/>
    <property type="match status" value="1"/>
</dbReference>
<accession>A0A8K0SL64</accession>
<dbReference type="Gene3D" id="3.40.50.1860">
    <property type="match status" value="2"/>
</dbReference>
<dbReference type="EMBL" id="JAGPNK010000016">
    <property type="protein sequence ID" value="KAH7307951.1"/>
    <property type="molecule type" value="Genomic_DNA"/>
</dbReference>
<dbReference type="InterPro" id="IPR004380">
    <property type="entry name" value="Asp_race"/>
</dbReference>
<comment type="similarity">
    <text evidence="1">Belongs to the aspartate/glutamate racemases family.</text>
</comment>
<keyword evidence="4" id="KW-1185">Reference proteome</keyword>
<evidence type="ECO:0000256" key="1">
    <source>
        <dbReference type="ARBA" id="ARBA00007847"/>
    </source>
</evidence>
<dbReference type="Proteomes" id="UP000813444">
    <property type="component" value="Unassembled WGS sequence"/>
</dbReference>
<dbReference type="InterPro" id="IPR001920">
    <property type="entry name" value="Asp/Glu_race"/>
</dbReference>
<sequence>MKTVLLLGGMTPDVTVLYYNIINRVVRAQLGGRHGAPLYLYSADLEAMIQHLGRGDVEAFARTYTDPIAALASRVDAVVICAILAHKVAAQIRASLPAGVSLIHIADVLASHVKARYPGVRRLGLLGPKATMLGGAEPDFFVAPLQAPEHGFEVLVPETEEAIEEVNRGMLEEVAKGAAAVTPETKAMFVEQARSLVRRGAQAIVLGSTDLGFVLTQEDVGEMPVIEPAAVHAEHVGLWVCQ</sequence>
<evidence type="ECO:0000313" key="4">
    <source>
        <dbReference type="Proteomes" id="UP000813444"/>
    </source>
</evidence>
<dbReference type="SUPFAM" id="SSF53681">
    <property type="entry name" value="Aspartate/glutamate racemase"/>
    <property type="match status" value="2"/>
</dbReference>
<dbReference type="PANTHER" id="PTHR21198:SF7">
    <property type="entry name" value="ASPARTATE-GLUTAMATE RACEMASE FAMILY"/>
    <property type="match status" value="1"/>
</dbReference>
<name>A0A8K0SL64_9HYPO</name>
<reference evidence="3" key="1">
    <citation type="journal article" date="2021" name="Nat. Commun.">
        <title>Genetic determinants of endophytism in the Arabidopsis root mycobiome.</title>
        <authorList>
            <person name="Mesny F."/>
            <person name="Miyauchi S."/>
            <person name="Thiergart T."/>
            <person name="Pickel B."/>
            <person name="Atanasova L."/>
            <person name="Karlsson M."/>
            <person name="Huettel B."/>
            <person name="Barry K.W."/>
            <person name="Haridas S."/>
            <person name="Chen C."/>
            <person name="Bauer D."/>
            <person name="Andreopoulos W."/>
            <person name="Pangilinan J."/>
            <person name="LaButti K."/>
            <person name="Riley R."/>
            <person name="Lipzen A."/>
            <person name="Clum A."/>
            <person name="Drula E."/>
            <person name="Henrissat B."/>
            <person name="Kohler A."/>
            <person name="Grigoriev I.V."/>
            <person name="Martin F.M."/>
            <person name="Hacquard S."/>
        </authorList>
    </citation>
    <scope>NUCLEOTIDE SEQUENCE</scope>
    <source>
        <strain evidence="3">MPI-CAGE-CH-0235</strain>
    </source>
</reference>
<comment type="caution">
    <text evidence="3">The sequence shown here is derived from an EMBL/GenBank/DDBJ whole genome shotgun (WGS) entry which is preliminary data.</text>
</comment>